<keyword evidence="2" id="KW-1185">Reference proteome</keyword>
<evidence type="ECO:0000313" key="1">
    <source>
        <dbReference type="EMBL" id="GAA0162721.1"/>
    </source>
</evidence>
<name>A0AAV3QHH9_LITER</name>
<organism evidence="1 2">
    <name type="scientific">Lithospermum erythrorhizon</name>
    <name type="common">Purple gromwell</name>
    <name type="synonym">Lithospermum officinale var. erythrorhizon</name>
    <dbReference type="NCBI Taxonomy" id="34254"/>
    <lineage>
        <taxon>Eukaryota</taxon>
        <taxon>Viridiplantae</taxon>
        <taxon>Streptophyta</taxon>
        <taxon>Embryophyta</taxon>
        <taxon>Tracheophyta</taxon>
        <taxon>Spermatophyta</taxon>
        <taxon>Magnoliopsida</taxon>
        <taxon>eudicotyledons</taxon>
        <taxon>Gunneridae</taxon>
        <taxon>Pentapetalae</taxon>
        <taxon>asterids</taxon>
        <taxon>lamiids</taxon>
        <taxon>Boraginales</taxon>
        <taxon>Boraginaceae</taxon>
        <taxon>Boraginoideae</taxon>
        <taxon>Lithospermeae</taxon>
        <taxon>Lithospermum</taxon>
    </lineage>
</organism>
<dbReference type="Proteomes" id="UP001454036">
    <property type="component" value="Unassembled WGS sequence"/>
</dbReference>
<proteinExistence type="predicted"/>
<comment type="caution">
    <text evidence="1">The sequence shown here is derived from an EMBL/GenBank/DDBJ whole genome shotgun (WGS) entry which is preliminary data.</text>
</comment>
<evidence type="ECO:0008006" key="3">
    <source>
        <dbReference type="Google" id="ProtNLM"/>
    </source>
</evidence>
<dbReference type="AlphaFoldDB" id="A0AAV3QHH9"/>
<dbReference type="EMBL" id="BAABME010004535">
    <property type="protein sequence ID" value="GAA0162721.1"/>
    <property type="molecule type" value="Genomic_DNA"/>
</dbReference>
<gene>
    <name evidence="1" type="ORF">LIER_18752</name>
</gene>
<evidence type="ECO:0000313" key="2">
    <source>
        <dbReference type="Proteomes" id="UP001454036"/>
    </source>
</evidence>
<reference evidence="1 2" key="1">
    <citation type="submission" date="2024-01" db="EMBL/GenBank/DDBJ databases">
        <title>The complete chloroplast genome sequence of Lithospermum erythrorhizon: insights into the phylogenetic relationship among Boraginaceae species and the maternal lineages of purple gromwells.</title>
        <authorList>
            <person name="Okada T."/>
            <person name="Watanabe K."/>
        </authorList>
    </citation>
    <scope>NUCLEOTIDE SEQUENCE [LARGE SCALE GENOMIC DNA]</scope>
</reference>
<sequence length="167" mass="18922">MVPLGSSLHWLVQQTRMSERIGTILIEPKWGGTRSICAFDMTEERVRALQMPQQVALIKSFGYGLGVLLDKLCFWEILFNNAYVNVWVMDEYGVEESWIKRSVLKVSALPLDINLSRLTPLALLMIYDMVSNSLKGMHLSGNNANCTIPIVPDFVSFKNRVGWITDV</sequence>
<accession>A0AAV3QHH9</accession>
<protein>
    <recommendedName>
        <fullName evidence="3">F-box associated domain-containing protein</fullName>
    </recommendedName>
</protein>